<keyword evidence="8" id="KW-1185">Reference proteome</keyword>
<accession>A0A541AZS3</accession>
<evidence type="ECO:0000256" key="1">
    <source>
        <dbReference type="ARBA" id="ARBA00004651"/>
    </source>
</evidence>
<dbReference type="InterPro" id="IPR010645">
    <property type="entry name" value="MFS_4"/>
</dbReference>
<comment type="caution">
    <text evidence="7">The sequence shown here is derived from an EMBL/GenBank/DDBJ whole genome shotgun (WGS) entry which is preliminary data.</text>
</comment>
<feature type="transmembrane region" description="Helical" evidence="5">
    <location>
        <begin position="50"/>
        <end position="70"/>
    </location>
</feature>
<feature type="domain" description="Major facilitator superfamily (MFS) profile" evidence="6">
    <location>
        <begin position="12"/>
        <end position="386"/>
    </location>
</feature>
<evidence type="ECO:0000256" key="5">
    <source>
        <dbReference type="SAM" id="Phobius"/>
    </source>
</evidence>
<evidence type="ECO:0000313" key="7">
    <source>
        <dbReference type="EMBL" id="TQF65570.1"/>
    </source>
</evidence>
<dbReference type="Pfam" id="PF06779">
    <property type="entry name" value="MFS_4"/>
    <property type="match status" value="1"/>
</dbReference>
<dbReference type="GO" id="GO:0022857">
    <property type="term" value="F:transmembrane transporter activity"/>
    <property type="evidence" value="ECO:0007669"/>
    <property type="project" value="InterPro"/>
</dbReference>
<evidence type="ECO:0000256" key="2">
    <source>
        <dbReference type="ARBA" id="ARBA00022692"/>
    </source>
</evidence>
<feature type="transmembrane region" description="Helical" evidence="5">
    <location>
        <begin position="219"/>
        <end position="242"/>
    </location>
</feature>
<proteinExistence type="predicted"/>
<keyword evidence="4 5" id="KW-0472">Membrane</keyword>
<dbReference type="InterPro" id="IPR036259">
    <property type="entry name" value="MFS_trans_sf"/>
</dbReference>
<dbReference type="RefSeq" id="WP_142102924.1">
    <property type="nucleotide sequence ID" value="NZ_VIGH01000011.1"/>
</dbReference>
<feature type="transmembrane region" description="Helical" evidence="5">
    <location>
        <begin position="102"/>
        <end position="123"/>
    </location>
</feature>
<feature type="transmembrane region" description="Helical" evidence="5">
    <location>
        <begin position="302"/>
        <end position="322"/>
    </location>
</feature>
<dbReference type="Proteomes" id="UP000316256">
    <property type="component" value="Unassembled WGS sequence"/>
</dbReference>
<gene>
    <name evidence="7" type="ORF">FK531_20950</name>
</gene>
<sequence>MVPPVDSRRFLVLRASLALAVAMGLGRFAYTPILPLMESQADLSSASAATLATANYLGYLAGAVAAIFGHRLTGSRLSLRLSLVVLVATLALMPATESVACWMVLRFVAGVASAAVFVFTARVAHQEVGSGGDGVGWVFGGVGGGIALSGLAILALGPSADWRVGWLVAAGLAAVLTVAAWTLPAGRASAPAAAGDSSTPAPTPTPTPGARRRFGWLMAAYFCEGVGYIVSATFLVAAVASIGTERWLGGAVWIAVGVAALPSCVVWIRLSRRHSRVAMMTVALAVQAVAVAVSAVSDSAAVQLIGALCFGGTFMGIVMLALGEGAVLVGPRAAAIGTAVYGLGQVVGPLTVAPLLGRGYTSALAVGAGVLALGVVFMIPLLRSSPQPVRTSA</sequence>
<evidence type="ECO:0000256" key="4">
    <source>
        <dbReference type="ARBA" id="ARBA00023136"/>
    </source>
</evidence>
<dbReference type="EMBL" id="VIGH01000011">
    <property type="protein sequence ID" value="TQF65570.1"/>
    <property type="molecule type" value="Genomic_DNA"/>
</dbReference>
<dbReference type="PANTHER" id="PTHR23537">
    <property type="match status" value="1"/>
</dbReference>
<dbReference type="PROSITE" id="PS50850">
    <property type="entry name" value="MFS"/>
    <property type="match status" value="1"/>
</dbReference>
<evidence type="ECO:0000259" key="6">
    <source>
        <dbReference type="PROSITE" id="PS50850"/>
    </source>
</evidence>
<comment type="subcellular location">
    <subcellularLocation>
        <location evidence="1">Cell membrane</location>
        <topology evidence="1">Multi-pass membrane protein</topology>
    </subcellularLocation>
</comment>
<dbReference type="PANTHER" id="PTHR23537:SF1">
    <property type="entry name" value="SUGAR TRANSPORTER"/>
    <property type="match status" value="1"/>
</dbReference>
<dbReference type="SUPFAM" id="SSF103473">
    <property type="entry name" value="MFS general substrate transporter"/>
    <property type="match status" value="1"/>
</dbReference>
<evidence type="ECO:0000313" key="8">
    <source>
        <dbReference type="Proteomes" id="UP000316256"/>
    </source>
</evidence>
<feature type="transmembrane region" description="Helical" evidence="5">
    <location>
        <begin position="135"/>
        <end position="158"/>
    </location>
</feature>
<keyword evidence="3 5" id="KW-1133">Transmembrane helix</keyword>
<reference evidence="7 8" key="1">
    <citation type="submission" date="2019-06" db="EMBL/GenBank/DDBJ databases">
        <title>Rhodococcus spaelei sp. nov., isolated from a cave.</title>
        <authorList>
            <person name="Lee S.D."/>
        </authorList>
    </citation>
    <scope>NUCLEOTIDE SEQUENCE [LARGE SCALE GENOMIC DNA]</scope>
    <source>
        <strain evidence="7 8">C9-5</strain>
    </source>
</reference>
<dbReference type="Gene3D" id="1.20.1250.20">
    <property type="entry name" value="MFS general substrate transporter like domains"/>
    <property type="match status" value="2"/>
</dbReference>
<feature type="transmembrane region" description="Helical" evidence="5">
    <location>
        <begin position="77"/>
        <end position="96"/>
    </location>
</feature>
<feature type="transmembrane region" description="Helical" evidence="5">
    <location>
        <begin position="334"/>
        <end position="356"/>
    </location>
</feature>
<feature type="transmembrane region" description="Helical" evidence="5">
    <location>
        <begin position="248"/>
        <end position="270"/>
    </location>
</feature>
<dbReference type="InterPro" id="IPR020846">
    <property type="entry name" value="MFS_dom"/>
</dbReference>
<dbReference type="GO" id="GO:0005886">
    <property type="term" value="C:plasma membrane"/>
    <property type="evidence" value="ECO:0007669"/>
    <property type="project" value="UniProtKB-SubCell"/>
</dbReference>
<feature type="transmembrane region" description="Helical" evidence="5">
    <location>
        <begin position="164"/>
        <end position="183"/>
    </location>
</feature>
<dbReference type="AlphaFoldDB" id="A0A541AZS3"/>
<protein>
    <submittedName>
        <fullName evidence="7">YbfB/YjiJ family MFS transporter</fullName>
    </submittedName>
</protein>
<keyword evidence="2 5" id="KW-0812">Transmembrane</keyword>
<feature type="transmembrane region" description="Helical" evidence="5">
    <location>
        <begin position="12"/>
        <end position="30"/>
    </location>
</feature>
<evidence type="ECO:0000256" key="3">
    <source>
        <dbReference type="ARBA" id="ARBA00022989"/>
    </source>
</evidence>
<organism evidence="7 8">
    <name type="scientific">Rhodococcus spelaei</name>
    <dbReference type="NCBI Taxonomy" id="2546320"/>
    <lineage>
        <taxon>Bacteria</taxon>
        <taxon>Bacillati</taxon>
        <taxon>Actinomycetota</taxon>
        <taxon>Actinomycetes</taxon>
        <taxon>Mycobacteriales</taxon>
        <taxon>Nocardiaceae</taxon>
        <taxon>Rhodococcus</taxon>
    </lineage>
</organism>
<name>A0A541AZS3_9NOCA</name>
<dbReference type="OrthoDB" id="9797953at2"/>
<feature type="transmembrane region" description="Helical" evidence="5">
    <location>
        <begin position="277"/>
        <end position="296"/>
    </location>
</feature>
<feature type="transmembrane region" description="Helical" evidence="5">
    <location>
        <begin position="362"/>
        <end position="382"/>
    </location>
</feature>